<feature type="transmembrane region" description="Helical" evidence="1">
    <location>
        <begin position="23"/>
        <end position="47"/>
    </location>
</feature>
<dbReference type="EMBL" id="RHLK01000002">
    <property type="protein sequence ID" value="MVO99031.1"/>
    <property type="molecule type" value="Genomic_DNA"/>
</dbReference>
<comment type="caution">
    <text evidence="2">The sequence shown here is derived from an EMBL/GenBank/DDBJ whole genome shotgun (WGS) entry which is preliminary data.</text>
</comment>
<evidence type="ECO:0000313" key="3">
    <source>
        <dbReference type="Proteomes" id="UP000490800"/>
    </source>
</evidence>
<proteinExistence type="predicted"/>
<dbReference type="OrthoDB" id="282886at2"/>
<dbReference type="RefSeq" id="WP_157333668.1">
    <property type="nucleotide sequence ID" value="NZ_RHLK01000002.1"/>
</dbReference>
<name>A0A7X3JYF8_9BACL</name>
<dbReference type="AlphaFoldDB" id="A0A7X3JYF8"/>
<dbReference type="Proteomes" id="UP000490800">
    <property type="component" value="Unassembled WGS sequence"/>
</dbReference>
<protein>
    <submittedName>
        <fullName evidence="2">DUF2500 family protein</fullName>
    </submittedName>
</protein>
<keyword evidence="1" id="KW-0812">Transmembrane</keyword>
<sequence length="146" mass="16032">MDFEPPGFGDFEGVAGNGFPLDAFGLFGIVFMIVFLLIAGLIIFSIIKAIGQWSHNNKQPVLSVYAVITAKRTHVSRRSNSNSNDSFSNSGSTSTTYYATFEVESGDRLEFAISGQEYGQLMEGDTGKLTFQGTRYLGYERSRAVE</sequence>
<accession>A0A7X3JYF8</accession>
<dbReference type="Gene3D" id="2.40.50.660">
    <property type="match status" value="1"/>
</dbReference>
<organism evidence="2 3">
    <name type="scientific">Paenibacillus lutrae</name>
    <dbReference type="NCBI Taxonomy" id="2078573"/>
    <lineage>
        <taxon>Bacteria</taxon>
        <taxon>Bacillati</taxon>
        <taxon>Bacillota</taxon>
        <taxon>Bacilli</taxon>
        <taxon>Bacillales</taxon>
        <taxon>Paenibacillaceae</taxon>
        <taxon>Paenibacillus</taxon>
    </lineage>
</organism>
<keyword evidence="1" id="KW-1133">Transmembrane helix</keyword>
<keyword evidence="3" id="KW-1185">Reference proteome</keyword>
<dbReference type="Pfam" id="PF10694">
    <property type="entry name" value="DUF2500"/>
    <property type="match status" value="1"/>
</dbReference>
<gene>
    <name evidence="2" type="ORF">EDM21_05760</name>
</gene>
<keyword evidence="1" id="KW-0472">Membrane</keyword>
<dbReference type="InterPro" id="IPR019635">
    <property type="entry name" value="DUF2500"/>
</dbReference>
<evidence type="ECO:0000313" key="2">
    <source>
        <dbReference type="EMBL" id="MVO99031.1"/>
    </source>
</evidence>
<reference evidence="2 3" key="1">
    <citation type="journal article" date="2019" name="Microorganisms">
        <title>Paenibacillus lutrae sp. nov., A Chitinolytic Species Isolated from A River Otter in Castril Natural Park, Granada, Spain.</title>
        <authorList>
            <person name="Rodriguez M."/>
            <person name="Reina J.C."/>
            <person name="Bejar V."/>
            <person name="Llamas I."/>
        </authorList>
    </citation>
    <scope>NUCLEOTIDE SEQUENCE [LARGE SCALE GENOMIC DNA]</scope>
    <source>
        <strain evidence="2 3">N10</strain>
    </source>
</reference>
<evidence type="ECO:0000256" key="1">
    <source>
        <dbReference type="SAM" id="Phobius"/>
    </source>
</evidence>